<dbReference type="Gene3D" id="3.40.50.150">
    <property type="entry name" value="Vaccinia Virus protein VP39"/>
    <property type="match status" value="2"/>
</dbReference>
<gene>
    <name evidence="10" type="ORF">JZO69_01320</name>
</gene>
<organism evidence="10 11">
    <name type="scientific">Candidatus Enterococcus ikei</name>
    <dbReference type="NCBI Taxonomy" id="2815326"/>
    <lineage>
        <taxon>Bacteria</taxon>
        <taxon>Bacillati</taxon>
        <taxon>Bacillota</taxon>
        <taxon>Bacilli</taxon>
        <taxon>Lactobacillales</taxon>
        <taxon>Enterococcaceae</taxon>
        <taxon>Enterococcus</taxon>
    </lineage>
</organism>
<evidence type="ECO:0000313" key="10">
    <source>
        <dbReference type="EMBL" id="MBO0439001.1"/>
    </source>
</evidence>
<dbReference type="EC" id="2.1.1.-" evidence="8"/>
<dbReference type="PANTHER" id="PTHR13370:SF3">
    <property type="entry name" value="TRNA (GUANINE(10)-N2)-METHYLTRANSFERASE HOMOLOG"/>
    <property type="match status" value="1"/>
</dbReference>
<keyword evidence="4" id="KW-0949">S-adenosyl-L-methionine</keyword>
<dbReference type="SUPFAM" id="SSF53335">
    <property type="entry name" value="S-adenosyl-L-methionine-dependent methyltransferases"/>
    <property type="match status" value="2"/>
</dbReference>
<keyword evidence="6" id="KW-0238">DNA-binding</keyword>
<dbReference type="PANTHER" id="PTHR13370">
    <property type="entry name" value="RNA METHYLASE-RELATED"/>
    <property type="match status" value="1"/>
</dbReference>
<reference evidence="10 11" key="1">
    <citation type="submission" date="2021-03" db="EMBL/GenBank/DDBJ databases">
        <title>Enterococcal diversity collection.</title>
        <authorList>
            <person name="Gilmore M.S."/>
            <person name="Schwartzman J."/>
            <person name="Van Tyne D."/>
            <person name="Martin M."/>
            <person name="Earl A.M."/>
            <person name="Manson A.L."/>
            <person name="Straub T."/>
            <person name="Salamzade R."/>
            <person name="Saavedra J."/>
            <person name="Lebreton F."/>
            <person name="Prichula J."/>
            <person name="Schaufler K."/>
            <person name="Gaca A."/>
            <person name="Sgardioli B."/>
            <person name="Wagenaar J."/>
            <person name="Strong T."/>
        </authorList>
    </citation>
    <scope>NUCLEOTIDE SEQUENCE [LARGE SCALE GENOMIC DNA]</scope>
    <source>
        <strain evidence="10 11">DIV0869a</strain>
    </source>
</reference>
<accession>A0ABS3GUS7</accession>
<dbReference type="PRINTS" id="PR00508">
    <property type="entry name" value="S21N4MTFRASE"/>
</dbReference>
<keyword evidence="5" id="KW-0680">Restriction system</keyword>
<keyword evidence="2" id="KW-0489">Methyltransferase</keyword>
<name>A0ABS3GUS7_9ENTE</name>
<evidence type="ECO:0000256" key="7">
    <source>
        <dbReference type="ARBA" id="ARBA00049120"/>
    </source>
</evidence>
<evidence type="ECO:0000256" key="6">
    <source>
        <dbReference type="ARBA" id="ARBA00023125"/>
    </source>
</evidence>
<protein>
    <recommendedName>
        <fullName evidence="8">Methyltransferase</fullName>
        <ecNumber evidence="8">2.1.1.-</ecNumber>
    </recommendedName>
</protein>
<evidence type="ECO:0000256" key="4">
    <source>
        <dbReference type="ARBA" id="ARBA00022691"/>
    </source>
</evidence>
<feature type="domain" description="DNA methylase N-4/N-6" evidence="9">
    <location>
        <begin position="22"/>
        <end position="167"/>
    </location>
</feature>
<dbReference type="PROSITE" id="PS00093">
    <property type="entry name" value="N4_MTASE"/>
    <property type="match status" value="1"/>
</dbReference>
<keyword evidence="3" id="KW-0808">Transferase</keyword>
<evidence type="ECO:0000259" key="9">
    <source>
        <dbReference type="Pfam" id="PF01555"/>
    </source>
</evidence>
<evidence type="ECO:0000256" key="8">
    <source>
        <dbReference type="RuleBase" id="RU362026"/>
    </source>
</evidence>
<evidence type="ECO:0000256" key="2">
    <source>
        <dbReference type="ARBA" id="ARBA00022603"/>
    </source>
</evidence>
<proteinExistence type="inferred from homology"/>
<evidence type="ECO:0000313" key="11">
    <source>
        <dbReference type="Proteomes" id="UP000664632"/>
    </source>
</evidence>
<comment type="caution">
    <text evidence="10">The sequence shown here is derived from an EMBL/GenBank/DDBJ whole genome shotgun (WGS) entry which is preliminary data.</text>
</comment>
<comment type="similarity">
    <text evidence="1">Belongs to the N(4)/N(6)-methyltransferase family. N(4) subfamily.</text>
</comment>
<dbReference type="InterPro" id="IPR017985">
    <property type="entry name" value="MeTrfase_CN4_CS"/>
</dbReference>
<dbReference type="InterPro" id="IPR029063">
    <property type="entry name" value="SAM-dependent_MTases_sf"/>
</dbReference>
<evidence type="ECO:0000256" key="5">
    <source>
        <dbReference type="ARBA" id="ARBA00022747"/>
    </source>
</evidence>
<dbReference type="InterPro" id="IPR002941">
    <property type="entry name" value="DNA_methylase_N4/N6"/>
</dbReference>
<evidence type="ECO:0000256" key="1">
    <source>
        <dbReference type="ARBA" id="ARBA00010203"/>
    </source>
</evidence>
<dbReference type="RefSeq" id="WP_207111110.1">
    <property type="nucleotide sequence ID" value="NZ_JAFLWD010000003.1"/>
</dbReference>
<dbReference type="InterPro" id="IPR001091">
    <property type="entry name" value="RM_Methyltransferase"/>
</dbReference>
<comment type="catalytic activity">
    <reaction evidence="7">
        <text>a 2'-deoxycytidine in DNA + S-adenosyl-L-methionine = an N(4)-methyl-2'-deoxycytidine in DNA + S-adenosyl-L-homocysteine + H(+)</text>
        <dbReference type="Rhea" id="RHEA:16857"/>
        <dbReference type="Rhea" id="RHEA-COMP:11369"/>
        <dbReference type="Rhea" id="RHEA-COMP:13674"/>
        <dbReference type="ChEBI" id="CHEBI:15378"/>
        <dbReference type="ChEBI" id="CHEBI:57856"/>
        <dbReference type="ChEBI" id="CHEBI:59789"/>
        <dbReference type="ChEBI" id="CHEBI:85452"/>
        <dbReference type="ChEBI" id="CHEBI:137933"/>
        <dbReference type="EC" id="2.1.1.113"/>
    </reaction>
</comment>
<dbReference type="Pfam" id="PF01555">
    <property type="entry name" value="N6_N4_Mtase"/>
    <property type="match status" value="1"/>
</dbReference>
<evidence type="ECO:0000256" key="3">
    <source>
        <dbReference type="ARBA" id="ARBA00022679"/>
    </source>
</evidence>
<dbReference type="EMBL" id="JAFLWD010000003">
    <property type="protein sequence ID" value="MBO0439001.1"/>
    <property type="molecule type" value="Genomic_DNA"/>
</dbReference>
<dbReference type="Proteomes" id="UP000664632">
    <property type="component" value="Unassembled WGS sequence"/>
</dbReference>
<keyword evidence="11" id="KW-1185">Reference proteome</keyword>
<sequence length="351" mass="40736">MNKLIAIDEICNNFEISRENLNSIIKETRIEIFNVADEEFILEEDALRLYLDTVDKEIGEQEEKEPGKYDKRNKLNDLTGKEWMPETKSFWFQKGLGKKHPHAQIEKQHPAPFSFQDISRLIKFFTKKGDVVLDPFSGVGSTLKAAAINNRKGIGIELSPKWSELSEERLEFEVGEGVSKQHKIITGDSRKILKGLNRDSVDFIVTSPPYWAILNKKADHKVKKERIANDLATNYSDNKNDLGNVESYDEFLDIMTNDIFQEAGKILKPDKYIAIIVSDFRHMSKFISFHSDLIQKLDKLYLDERYEFSLQGVKVLLQNHKSLLPYGYPFAYVENIHHQYILLFRKTKVDK</sequence>